<dbReference type="STRING" id="6573.A0A210QIF3"/>
<organism evidence="3 4">
    <name type="scientific">Mizuhopecten yessoensis</name>
    <name type="common">Japanese scallop</name>
    <name type="synonym">Patinopecten yessoensis</name>
    <dbReference type="NCBI Taxonomy" id="6573"/>
    <lineage>
        <taxon>Eukaryota</taxon>
        <taxon>Metazoa</taxon>
        <taxon>Spiralia</taxon>
        <taxon>Lophotrochozoa</taxon>
        <taxon>Mollusca</taxon>
        <taxon>Bivalvia</taxon>
        <taxon>Autobranchia</taxon>
        <taxon>Pteriomorphia</taxon>
        <taxon>Pectinida</taxon>
        <taxon>Pectinoidea</taxon>
        <taxon>Pectinidae</taxon>
        <taxon>Mizuhopecten</taxon>
    </lineage>
</organism>
<dbReference type="Pfam" id="PF20231">
    <property type="entry name" value="DUF6589"/>
    <property type="match status" value="1"/>
</dbReference>
<keyword evidence="4" id="KW-1185">Reference proteome</keyword>
<feature type="domain" description="DUF6589" evidence="2">
    <location>
        <begin position="349"/>
        <end position="774"/>
    </location>
</feature>
<dbReference type="Gene3D" id="3.30.40.10">
    <property type="entry name" value="Zinc/RING finger domain, C3HC4 (zinc finger)"/>
    <property type="match status" value="1"/>
</dbReference>
<name>A0A210QIF3_MIZYE</name>
<evidence type="ECO:0000313" key="4">
    <source>
        <dbReference type="Proteomes" id="UP000242188"/>
    </source>
</evidence>
<dbReference type="Proteomes" id="UP000242188">
    <property type="component" value="Unassembled WGS sequence"/>
</dbReference>
<dbReference type="SUPFAM" id="SSF57903">
    <property type="entry name" value="FYVE/PHD zinc finger"/>
    <property type="match status" value="1"/>
</dbReference>
<dbReference type="AlphaFoldDB" id="A0A210QIF3"/>
<accession>A0A210QIF3</accession>
<dbReference type="EMBL" id="NEDP02003490">
    <property type="protein sequence ID" value="OWF48543.1"/>
    <property type="molecule type" value="Genomic_DNA"/>
</dbReference>
<comment type="caution">
    <text evidence="3">The sequence shown here is derived from an EMBL/GenBank/DDBJ whole genome shotgun (WGS) entry which is preliminary data.</text>
</comment>
<proteinExistence type="predicted"/>
<feature type="compositionally biased region" description="Acidic residues" evidence="1">
    <location>
        <begin position="183"/>
        <end position="222"/>
    </location>
</feature>
<evidence type="ECO:0000313" key="3">
    <source>
        <dbReference type="EMBL" id="OWF48543.1"/>
    </source>
</evidence>
<evidence type="ECO:0000256" key="1">
    <source>
        <dbReference type="SAM" id="MobiDB-lite"/>
    </source>
</evidence>
<protein>
    <submittedName>
        <fullName evidence="3">Chromatin modification-related protein png2</fullName>
    </submittedName>
</protein>
<feature type="region of interest" description="Disordered" evidence="1">
    <location>
        <begin position="179"/>
        <end position="222"/>
    </location>
</feature>
<dbReference type="OrthoDB" id="6141286at2759"/>
<gene>
    <name evidence="3" type="ORF">KP79_PYT01172</name>
</gene>
<dbReference type="InterPro" id="IPR011011">
    <property type="entry name" value="Znf_FYVE_PHD"/>
</dbReference>
<dbReference type="InterPro" id="IPR046496">
    <property type="entry name" value="DUF6589"/>
</dbReference>
<reference evidence="3 4" key="1">
    <citation type="journal article" date="2017" name="Nat. Ecol. Evol.">
        <title>Scallop genome provides insights into evolution of bilaterian karyotype and development.</title>
        <authorList>
            <person name="Wang S."/>
            <person name="Zhang J."/>
            <person name="Jiao W."/>
            <person name="Li J."/>
            <person name="Xun X."/>
            <person name="Sun Y."/>
            <person name="Guo X."/>
            <person name="Huan P."/>
            <person name="Dong B."/>
            <person name="Zhang L."/>
            <person name="Hu X."/>
            <person name="Sun X."/>
            <person name="Wang J."/>
            <person name="Zhao C."/>
            <person name="Wang Y."/>
            <person name="Wang D."/>
            <person name="Huang X."/>
            <person name="Wang R."/>
            <person name="Lv J."/>
            <person name="Li Y."/>
            <person name="Zhang Z."/>
            <person name="Liu B."/>
            <person name="Lu W."/>
            <person name="Hui Y."/>
            <person name="Liang J."/>
            <person name="Zhou Z."/>
            <person name="Hou R."/>
            <person name="Li X."/>
            <person name="Liu Y."/>
            <person name="Li H."/>
            <person name="Ning X."/>
            <person name="Lin Y."/>
            <person name="Zhao L."/>
            <person name="Xing Q."/>
            <person name="Dou J."/>
            <person name="Li Y."/>
            <person name="Mao J."/>
            <person name="Guo H."/>
            <person name="Dou H."/>
            <person name="Li T."/>
            <person name="Mu C."/>
            <person name="Jiang W."/>
            <person name="Fu Q."/>
            <person name="Fu X."/>
            <person name="Miao Y."/>
            <person name="Liu J."/>
            <person name="Yu Q."/>
            <person name="Li R."/>
            <person name="Liao H."/>
            <person name="Li X."/>
            <person name="Kong Y."/>
            <person name="Jiang Z."/>
            <person name="Chourrout D."/>
            <person name="Li R."/>
            <person name="Bao Z."/>
        </authorList>
    </citation>
    <scope>NUCLEOTIDE SEQUENCE [LARGE SCALE GENOMIC DNA]</scope>
    <source>
        <strain evidence="3 4">PY_sf001</strain>
    </source>
</reference>
<evidence type="ECO:0000259" key="2">
    <source>
        <dbReference type="Pfam" id="PF20231"/>
    </source>
</evidence>
<sequence>MVVAKLVRKEIEKVLKSDLHLFKDVSLETISSFSWSETLATFAAIAPLTYSVLTGIATTSKGASTLTRGKTTNLKPMLGCALATLLHAKAPRKASFMPTLFSIQLWRGGLKKDTLKQVSRTGLCLGYKGTVNAIDKIRHSFDEVARTTKEQLHEQLSAGVPDQPHVDEDELELSIALSHTLPDEEVQLDNEEDSENAEEESDDEDIEDEEEEEVVNEEDDVDLEDIFQESLDDVPEISMQLDLSGIVPVHDDSDTEPDIYKDAKELHPGFTTCWDNVGKRVITRNPSVEKGNTYINMALGYMAINRVPVTHLEAFNGTTPAVELPLDIFVLNEENFCERDFRISTILGRILNRHLPWFRDHFGDCAIPHIMHMHSNEMRKKSVLVNLGVFDENPSSTNGAIGIYRKIQQYIPSVDEKPYPTIVFGDGLSCERGNGAHNACSGELDPWRRLEGLQPSPQEFHKEMLLLQDHFAEFCRDSAADFGTLCFLKNTFNFRQVKQEDIGNCFSDAWELMCLATEGYVCLAVMEKFGLESLDDKPKHAPDGIEDDEKEEREKYLKNVVGELLQYFKGDAASQDSSYQYCNCRTDLGEEPMVGCAAKSKCARQEWYHLQCLGLPLDELPKGAWFCSDACAKRKKGKRGKLPKETVTFDQEDRIEGYCKAMVWRGLNLLCRRDAVREGDGETMIRYWRFDLPYFMEKKHPKYVILAHRLLCATHGWLPEKVREELIWNRTVNYSGGVGRNLPMDLMNELLNRLFKDQLESAKGRYTDETIQRCDQIIGPLGESLDEIFDERVIENELYRHRRRAKNRDSNVQKLVNSLLSEDLFKTISGRKFKAYAGFEFSENLHLAGQYQHKLDKLSANLDQRRNVTLNQ</sequence>
<dbReference type="InterPro" id="IPR013083">
    <property type="entry name" value="Znf_RING/FYVE/PHD"/>
</dbReference>